<feature type="domain" description="Acetyl-CoA carboxylase central" evidence="2">
    <location>
        <begin position="34"/>
        <end position="137"/>
    </location>
</feature>
<organism evidence="3 4">
    <name type="scientific">Funneliformis geosporum</name>
    <dbReference type="NCBI Taxonomy" id="1117311"/>
    <lineage>
        <taxon>Eukaryota</taxon>
        <taxon>Fungi</taxon>
        <taxon>Fungi incertae sedis</taxon>
        <taxon>Mucoromycota</taxon>
        <taxon>Glomeromycotina</taxon>
        <taxon>Glomeromycetes</taxon>
        <taxon>Glomerales</taxon>
        <taxon>Glomeraceae</taxon>
        <taxon>Funneliformis</taxon>
    </lineage>
</organism>
<dbReference type="EMBL" id="CAMKVN010012411">
    <property type="protein sequence ID" value="CAI2195418.1"/>
    <property type="molecule type" value="Genomic_DNA"/>
</dbReference>
<dbReference type="InterPro" id="IPR013537">
    <property type="entry name" value="AcCoA_COase_cen"/>
</dbReference>
<feature type="non-terminal residue" evidence="3">
    <location>
        <position position="422"/>
    </location>
</feature>
<evidence type="ECO:0000313" key="4">
    <source>
        <dbReference type="Proteomes" id="UP001153678"/>
    </source>
</evidence>
<evidence type="ECO:0000313" key="3">
    <source>
        <dbReference type="EMBL" id="CAI2195418.1"/>
    </source>
</evidence>
<gene>
    <name evidence="3" type="ORF">FWILDA_LOCUS17066</name>
</gene>
<protein>
    <submittedName>
        <fullName evidence="3">14818_t:CDS:1</fullName>
    </submittedName>
</protein>
<dbReference type="InterPro" id="IPR029045">
    <property type="entry name" value="ClpP/crotonase-like_dom_sf"/>
</dbReference>
<dbReference type="Pfam" id="PF08326">
    <property type="entry name" value="ACC_central"/>
    <property type="match status" value="1"/>
</dbReference>
<dbReference type="GO" id="GO:0005524">
    <property type="term" value="F:ATP binding"/>
    <property type="evidence" value="ECO:0007669"/>
    <property type="project" value="InterPro"/>
</dbReference>
<accession>A0A9W4T7I9</accession>
<keyword evidence="4" id="KW-1185">Reference proteome</keyword>
<name>A0A9W4T7I9_9GLOM</name>
<dbReference type="PANTHER" id="PTHR45728">
    <property type="entry name" value="ACETYL-COA CARBOXYLASE, ISOFORM A"/>
    <property type="match status" value="1"/>
</dbReference>
<dbReference type="Pfam" id="PF01039">
    <property type="entry name" value="Carboxyl_trans"/>
    <property type="match status" value="1"/>
</dbReference>
<dbReference type="Gene3D" id="3.90.226.10">
    <property type="entry name" value="2-enoyl-CoA Hydratase, Chain A, domain 1"/>
    <property type="match status" value="1"/>
</dbReference>
<evidence type="ECO:0000259" key="2">
    <source>
        <dbReference type="Pfam" id="PF08326"/>
    </source>
</evidence>
<dbReference type="SUPFAM" id="SSF52096">
    <property type="entry name" value="ClpP/crotonase"/>
    <property type="match status" value="1"/>
</dbReference>
<dbReference type="Proteomes" id="UP001153678">
    <property type="component" value="Unassembled WGS sequence"/>
</dbReference>
<evidence type="ECO:0000259" key="1">
    <source>
        <dbReference type="Pfam" id="PF01039"/>
    </source>
</evidence>
<dbReference type="PANTHER" id="PTHR45728:SF3">
    <property type="entry name" value="ACETYL-COA CARBOXYLASE"/>
    <property type="match status" value="1"/>
</dbReference>
<dbReference type="AlphaFoldDB" id="A0A9W4T7I9"/>
<dbReference type="InterPro" id="IPR034733">
    <property type="entry name" value="AcCoA_carboxyl_beta"/>
</dbReference>
<dbReference type="OrthoDB" id="14612at2759"/>
<dbReference type="GO" id="GO:0003989">
    <property type="term" value="F:acetyl-CoA carboxylase activity"/>
    <property type="evidence" value="ECO:0007669"/>
    <property type="project" value="InterPro"/>
</dbReference>
<dbReference type="Gene3D" id="2.40.460.10">
    <property type="entry name" value="Biotin dependent carboxylase carboxyltransferase"/>
    <property type="match status" value="1"/>
</dbReference>
<comment type="caution">
    <text evidence="3">The sequence shown here is derived from an EMBL/GenBank/DDBJ whole genome shotgun (WGS) entry which is preliminary data.</text>
</comment>
<dbReference type="InterPro" id="IPR049076">
    <property type="entry name" value="ACCA"/>
</dbReference>
<reference evidence="3" key="1">
    <citation type="submission" date="2022-08" db="EMBL/GenBank/DDBJ databases">
        <authorList>
            <person name="Kallberg Y."/>
            <person name="Tangrot J."/>
            <person name="Rosling A."/>
        </authorList>
    </citation>
    <scope>NUCLEOTIDE SEQUENCE</scope>
    <source>
        <strain evidence="3">Wild A</strain>
    </source>
</reference>
<proteinExistence type="predicted"/>
<feature type="domain" description="Acetyl-coenzyme A carboxylase carboxyl transferase subunit beta" evidence="1">
    <location>
        <begin position="224"/>
        <end position="369"/>
    </location>
</feature>
<dbReference type="GO" id="GO:0005739">
    <property type="term" value="C:mitochondrion"/>
    <property type="evidence" value="ECO:0007669"/>
    <property type="project" value="TreeGrafter"/>
</dbReference>
<sequence>KVNIRGISRSMKQQIILRIKQFVISNQPWPINLRLSNFDITPCFTDNRQIDVYYAVGKENTSECRFFIRSLVRPGRLRNSMRAADYLISESDRLLNEILDFMEIVNSEHKNADCNHLFINFIPTFVLEPKQDRKLLKDLLISTAKLMEIACDRSRSSFQTTLGTSYPLTSGFLNQPTHLNQQKNGFNQGFNNNLQEVERASGTNSFGMVAWIFTLFTQNFPKTANSGARIGLAEEVMNHFNVAWIDKENPSKGRRYTTKSPTLLDQKMGFVLREVSGLFAGITSRAYEDIFTIMLVTCRSVYIGAYLVRLGQCIIKNEGQHVILTGSPALNKELGREVYTGNLQLGGTQIMLKNRVSHLTAQNDYKGYAMSFLRSSRNSIFMNSDTLDRDVNYVPPRALRSKMYYKYVYIVPMENFVVMLGL</sequence>
<dbReference type="GO" id="GO:0006633">
    <property type="term" value="P:fatty acid biosynthetic process"/>
    <property type="evidence" value="ECO:0007669"/>
    <property type="project" value="InterPro"/>
</dbReference>